<dbReference type="PANTHER" id="PTHR47338">
    <property type="entry name" value="ZN(II)2CYS6 TRANSCRIPTION FACTOR (EUROFUNG)-RELATED"/>
    <property type="match status" value="1"/>
</dbReference>
<keyword evidence="9" id="KW-1185">Reference proteome</keyword>
<sequence length="266" mass="30925">MERHAALSLGPEFVSLHLSYHYYHEILFYQFLAEGVKAQDEPTTPETLQARYYAEQCTKHAVAFCDLLYACYTIPGCEVLYVMMGHMLVVTSTVYIHLLLFSRDEERILMARERLARNFEILVMLQRYWKTLDLSLARLKKFHNACQSSIEGTFQMDKWMLRFILEYNLDMSEKYASTPTPNITSMSYGLDPQNLYHQHDRQHMGQSLNADPDHRQHPAPDHTQTQPPAADYTIHALSDGHVNGFDMPHSVSPGMELQHWHAQTFQ</sequence>
<dbReference type="GO" id="GO:0046872">
    <property type="term" value="F:metal ion binding"/>
    <property type="evidence" value="ECO:0007669"/>
    <property type="project" value="UniProtKB-KW"/>
</dbReference>
<keyword evidence="7" id="KW-0812">Transmembrane</keyword>
<feature type="transmembrane region" description="Helical" evidence="7">
    <location>
        <begin position="79"/>
        <end position="101"/>
    </location>
</feature>
<dbReference type="VEuPathDB" id="FungiDB:AAP_03890"/>
<evidence type="ECO:0000313" key="8">
    <source>
        <dbReference type="EMBL" id="KZZ90360.1"/>
    </source>
</evidence>
<name>A0A166NJ39_9EURO</name>
<keyword evidence="7" id="KW-1133">Transmembrane helix</keyword>
<evidence type="ECO:0000256" key="1">
    <source>
        <dbReference type="ARBA" id="ARBA00004123"/>
    </source>
</evidence>
<accession>A0A166NJ39</accession>
<feature type="region of interest" description="Disordered" evidence="6">
    <location>
        <begin position="200"/>
        <end position="228"/>
    </location>
</feature>
<evidence type="ECO:0000256" key="2">
    <source>
        <dbReference type="ARBA" id="ARBA00022723"/>
    </source>
</evidence>
<dbReference type="GO" id="GO:0005634">
    <property type="term" value="C:nucleus"/>
    <property type="evidence" value="ECO:0007669"/>
    <property type="project" value="UniProtKB-SubCell"/>
</dbReference>
<evidence type="ECO:0000313" key="9">
    <source>
        <dbReference type="Proteomes" id="UP000242877"/>
    </source>
</evidence>
<keyword evidence="7" id="KW-0472">Membrane</keyword>
<dbReference type="OrthoDB" id="4203482at2759"/>
<protein>
    <submittedName>
        <fullName evidence="8">Uncharacterized protein</fullName>
    </submittedName>
</protein>
<evidence type="ECO:0000256" key="3">
    <source>
        <dbReference type="ARBA" id="ARBA00023015"/>
    </source>
</evidence>
<organism evidence="8 9">
    <name type="scientific">Ascosphaera apis ARSEF 7405</name>
    <dbReference type="NCBI Taxonomy" id="392613"/>
    <lineage>
        <taxon>Eukaryota</taxon>
        <taxon>Fungi</taxon>
        <taxon>Dikarya</taxon>
        <taxon>Ascomycota</taxon>
        <taxon>Pezizomycotina</taxon>
        <taxon>Eurotiomycetes</taxon>
        <taxon>Eurotiomycetidae</taxon>
        <taxon>Onygenales</taxon>
        <taxon>Ascosphaeraceae</taxon>
        <taxon>Ascosphaera</taxon>
    </lineage>
</organism>
<dbReference type="Proteomes" id="UP000242877">
    <property type="component" value="Unassembled WGS sequence"/>
</dbReference>
<dbReference type="InterPro" id="IPR050815">
    <property type="entry name" value="TF_fung"/>
</dbReference>
<evidence type="ECO:0000256" key="7">
    <source>
        <dbReference type="SAM" id="Phobius"/>
    </source>
</evidence>
<keyword evidence="2" id="KW-0479">Metal-binding</keyword>
<keyword evidence="4" id="KW-0804">Transcription</keyword>
<dbReference type="GO" id="GO:0000981">
    <property type="term" value="F:DNA-binding transcription factor activity, RNA polymerase II-specific"/>
    <property type="evidence" value="ECO:0007669"/>
    <property type="project" value="InterPro"/>
</dbReference>
<evidence type="ECO:0000256" key="4">
    <source>
        <dbReference type="ARBA" id="ARBA00023163"/>
    </source>
</evidence>
<comment type="caution">
    <text evidence="8">The sequence shown here is derived from an EMBL/GenBank/DDBJ whole genome shotgun (WGS) entry which is preliminary data.</text>
</comment>
<gene>
    <name evidence="8" type="ORF">AAP_03890</name>
</gene>
<comment type="subcellular location">
    <subcellularLocation>
        <location evidence="1">Nucleus</location>
    </subcellularLocation>
</comment>
<evidence type="ECO:0000256" key="5">
    <source>
        <dbReference type="ARBA" id="ARBA00023242"/>
    </source>
</evidence>
<evidence type="ECO:0000256" key="6">
    <source>
        <dbReference type="SAM" id="MobiDB-lite"/>
    </source>
</evidence>
<dbReference type="AlphaFoldDB" id="A0A166NJ39"/>
<dbReference type="CDD" id="cd12148">
    <property type="entry name" value="fungal_TF_MHR"/>
    <property type="match status" value="1"/>
</dbReference>
<proteinExistence type="predicted"/>
<dbReference type="EMBL" id="AZGZ01000017">
    <property type="protein sequence ID" value="KZZ90360.1"/>
    <property type="molecule type" value="Genomic_DNA"/>
</dbReference>
<reference evidence="8 9" key="1">
    <citation type="journal article" date="2016" name="Genome Biol. Evol.">
        <title>Divergent and convergent evolution of fungal pathogenicity.</title>
        <authorList>
            <person name="Shang Y."/>
            <person name="Xiao G."/>
            <person name="Zheng P."/>
            <person name="Cen K."/>
            <person name="Zhan S."/>
            <person name="Wang C."/>
        </authorList>
    </citation>
    <scope>NUCLEOTIDE SEQUENCE [LARGE SCALE GENOMIC DNA]</scope>
    <source>
        <strain evidence="8 9">ARSEF 7405</strain>
    </source>
</reference>
<dbReference type="PANTHER" id="PTHR47338:SF16">
    <property type="entry name" value="TRANSCRIPTION FACTOR, PUTATIVE (AFU_ORTHOLOGUE AFUA_2G09360)-RELATED"/>
    <property type="match status" value="1"/>
</dbReference>
<keyword evidence="5" id="KW-0539">Nucleus</keyword>
<feature type="compositionally biased region" description="Basic and acidic residues" evidence="6">
    <location>
        <begin position="211"/>
        <end position="220"/>
    </location>
</feature>
<keyword evidence="3" id="KW-0805">Transcription regulation</keyword>